<dbReference type="InterPro" id="IPR035919">
    <property type="entry name" value="EAL_sf"/>
</dbReference>
<evidence type="ECO:0000256" key="1">
    <source>
        <dbReference type="SAM" id="Coils"/>
    </source>
</evidence>
<dbReference type="NCBIfam" id="TIGR00254">
    <property type="entry name" value="GGDEF"/>
    <property type="match status" value="1"/>
</dbReference>
<dbReference type="SUPFAM" id="SSF141868">
    <property type="entry name" value="EAL domain-like"/>
    <property type="match status" value="1"/>
</dbReference>
<dbReference type="InterPro" id="IPR000160">
    <property type="entry name" value="GGDEF_dom"/>
</dbReference>
<dbReference type="InterPro" id="IPR052155">
    <property type="entry name" value="Biofilm_reg_signaling"/>
</dbReference>
<dbReference type="Gene3D" id="3.30.70.270">
    <property type="match status" value="1"/>
</dbReference>
<dbReference type="Gene3D" id="3.30.450.20">
    <property type="entry name" value="PAS domain"/>
    <property type="match status" value="1"/>
</dbReference>
<reference evidence="5" key="1">
    <citation type="submission" date="2009-10" db="EMBL/GenBank/DDBJ databases">
        <title>Diversity of trophic interactions inside an arsenic-rich microbial ecosystem.</title>
        <authorList>
            <person name="Bertin P.N."/>
            <person name="Heinrich-Salmeron A."/>
            <person name="Pelletier E."/>
            <person name="Goulhen-Chollet F."/>
            <person name="Arsene-Ploetze F."/>
            <person name="Gallien S."/>
            <person name="Calteau A."/>
            <person name="Vallenet D."/>
            <person name="Casiot C."/>
            <person name="Chane-Woon-Ming B."/>
            <person name="Giloteaux L."/>
            <person name="Barakat M."/>
            <person name="Bonnefoy V."/>
            <person name="Bruneel O."/>
            <person name="Chandler M."/>
            <person name="Cleiss J."/>
            <person name="Duran R."/>
            <person name="Elbaz-Poulichet F."/>
            <person name="Fonknechten N."/>
            <person name="Lauga B."/>
            <person name="Mornico D."/>
            <person name="Ortet P."/>
            <person name="Schaeffer C."/>
            <person name="Siguier P."/>
            <person name="Alexander Thil Smith A."/>
            <person name="Van Dorsselaer A."/>
            <person name="Weissenbach J."/>
            <person name="Medigue C."/>
            <person name="Le Paslier D."/>
        </authorList>
    </citation>
    <scope>NUCLEOTIDE SEQUENCE</scope>
</reference>
<dbReference type="InterPro" id="IPR029787">
    <property type="entry name" value="Nucleotide_cyclase"/>
</dbReference>
<proteinExistence type="predicted"/>
<dbReference type="PROSITE" id="PS50883">
    <property type="entry name" value="EAL"/>
    <property type="match status" value="1"/>
</dbReference>
<feature type="coiled-coil region" evidence="1">
    <location>
        <begin position="349"/>
        <end position="383"/>
    </location>
</feature>
<dbReference type="PANTHER" id="PTHR44757">
    <property type="entry name" value="DIGUANYLATE CYCLASE DGCP"/>
    <property type="match status" value="1"/>
</dbReference>
<dbReference type="CDD" id="cd01949">
    <property type="entry name" value="GGDEF"/>
    <property type="match status" value="1"/>
</dbReference>
<dbReference type="InterPro" id="IPR001633">
    <property type="entry name" value="EAL_dom"/>
</dbReference>
<evidence type="ECO:0000313" key="5">
    <source>
        <dbReference type="EMBL" id="CBI01408.1"/>
    </source>
</evidence>
<evidence type="ECO:0008006" key="6">
    <source>
        <dbReference type="Google" id="ProtNLM"/>
    </source>
</evidence>
<dbReference type="InterPro" id="IPR043128">
    <property type="entry name" value="Rev_trsase/Diguanyl_cyclase"/>
</dbReference>
<sequence length="935" mass="102059">MLVSMAERTRWAHRVPSILAIVLLLVGIALAVSQLLAYARFMALGTTPAISAHERIAIDAFRRSQPLTHAALDYRDAVVSGDVAARAHAAIAVRRELAKMKSLLLAPNARALDAASSLAAVEKGWVKAQRAPMGWKGFDPVAGPLNPIVNLIQNLGDSSNFSYERSHVTQNLADIAFNDLPSSLMFPRRAILMVRRVVGAPGIELARRIGFYNVSTEVASSFSLTQDHIAHTASSLRSSLPRGDTSAVDRFVARANAYVAAGNALSNALGNAAMLPRIDPATARRISALSLAAERSTDALYVATATMLVADLDSREANYADAQRARFLTMLGILFVLFGALLLAWSIANGRAQRALDEAQRERERLASELARQEAERALHLSEAQFRAVFDGSTMGIAILDRQGKAIDANAVYRSVIDVHHHLLDGHESEFAEVMSGTRDAFTVERRISGLSEEMWVDVTISGVSDAAGEHPFAMCTFADKTTIKQQERRLNFQRLHDALTGLPNRQAFEEQLTVRFDRARSEAGALFSVIFVDLEHFKDVNESLGHSGGDAVLRQISTRLRGSLNADDTVARLGSDEFAILVGTLGDVIHVESLARRLLENLSKPFLVEGRPVFLGASIGIAIGPENYERGDEVLRDAEIAMQYAKTVGRERFAVFDAEMQTAAAERVALAADLRFAVDRREFRVLYQPVVDLRTGAIKGAEALLRWDHPTRGVISPMLFIPLAERGGFARSIGAFVLDTGCSQLAAWRRAGIDISNFSLHFNATPTELLEPGFDRTLSSAIDEYALKPSNLAIEITENSMLDDTDLAMERIERVRERGFAVCIDDFGTGYSSMRYMQHFKIDAIKIDKGFVAGANGEIASEPIVHTLVRLSEAFGVRVVAEGVETERQREFLIAAGCIDAQGFLFAEPLTAAEFRERLVAQAVNLSSMAATGT</sequence>
<dbReference type="SUPFAM" id="SSF55073">
    <property type="entry name" value="Nucleotide cyclase"/>
    <property type="match status" value="1"/>
</dbReference>
<dbReference type="PANTHER" id="PTHR44757:SF2">
    <property type="entry name" value="BIOFILM ARCHITECTURE MAINTENANCE PROTEIN MBAA"/>
    <property type="match status" value="1"/>
</dbReference>
<keyword evidence="2" id="KW-0472">Membrane</keyword>
<comment type="caution">
    <text evidence="5">The sequence shown here is derived from an EMBL/GenBank/DDBJ whole genome shotgun (WGS) entry which is preliminary data.</text>
</comment>
<dbReference type="Gene3D" id="3.20.20.450">
    <property type="entry name" value="EAL domain"/>
    <property type="match status" value="1"/>
</dbReference>
<accession>E6Q2J8</accession>
<dbReference type="SUPFAM" id="SSF55785">
    <property type="entry name" value="PYP-like sensor domain (PAS domain)"/>
    <property type="match status" value="1"/>
</dbReference>
<feature type="domain" description="GGDEF" evidence="4">
    <location>
        <begin position="526"/>
        <end position="659"/>
    </location>
</feature>
<organism evidence="5">
    <name type="scientific">mine drainage metagenome</name>
    <dbReference type="NCBI Taxonomy" id="410659"/>
    <lineage>
        <taxon>unclassified sequences</taxon>
        <taxon>metagenomes</taxon>
        <taxon>ecological metagenomes</taxon>
    </lineage>
</organism>
<evidence type="ECO:0000259" key="3">
    <source>
        <dbReference type="PROSITE" id="PS50883"/>
    </source>
</evidence>
<keyword evidence="2" id="KW-0812">Transmembrane</keyword>
<dbReference type="EMBL" id="CABO01000018">
    <property type="protein sequence ID" value="CBI01408.1"/>
    <property type="molecule type" value="Genomic_DNA"/>
</dbReference>
<dbReference type="InterPro" id="IPR035965">
    <property type="entry name" value="PAS-like_dom_sf"/>
</dbReference>
<keyword evidence="1" id="KW-0175">Coiled coil</keyword>
<dbReference type="Pfam" id="PF00563">
    <property type="entry name" value="EAL"/>
    <property type="match status" value="1"/>
</dbReference>
<dbReference type="SMART" id="SM00052">
    <property type="entry name" value="EAL"/>
    <property type="match status" value="1"/>
</dbReference>
<dbReference type="AlphaFoldDB" id="E6Q2J8"/>
<gene>
    <name evidence="5" type="ORF">CARN4_0666</name>
</gene>
<name>E6Q2J8_9ZZZZ</name>
<keyword evidence="2" id="KW-1133">Transmembrane helix</keyword>
<dbReference type="SMART" id="SM00267">
    <property type="entry name" value="GGDEF"/>
    <property type="match status" value="1"/>
</dbReference>
<feature type="domain" description="EAL" evidence="3">
    <location>
        <begin position="668"/>
        <end position="924"/>
    </location>
</feature>
<dbReference type="Pfam" id="PF00990">
    <property type="entry name" value="GGDEF"/>
    <property type="match status" value="1"/>
</dbReference>
<evidence type="ECO:0000259" key="4">
    <source>
        <dbReference type="PROSITE" id="PS50887"/>
    </source>
</evidence>
<evidence type="ECO:0000256" key="2">
    <source>
        <dbReference type="SAM" id="Phobius"/>
    </source>
</evidence>
<dbReference type="PROSITE" id="PS50887">
    <property type="entry name" value="GGDEF"/>
    <property type="match status" value="1"/>
</dbReference>
<protein>
    <recommendedName>
        <fullName evidence="6">Cyclic di-GMP phosphodiesterase Gmr</fullName>
    </recommendedName>
</protein>
<dbReference type="CDD" id="cd01948">
    <property type="entry name" value="EAL"/>
    <property type="match status" value="1"/>
</dbReference>
<feature type="transmembrane region" description="Helical" evidence="2">
    <location>
        <begin position="327"/>
        <end position="348"/>
    </location>
</feature>